<evidence type="ECO:0000256" key="1">
    <source>
        <dbReference type="ARBA" id="ARBA00001424"/>
    </source>
</evidence>
<keyword evidence="10" id="KW-0031">Aminopeptidase</keyword>
<evidence type="ECO:0000259" key="9">
    <source>
        <dbReference type="SMART" id="SM01011"/>
    </source>
</evidence>
<dbReference type="Proteomes" id="UP000068137">
    <property type="component" value="Chromosome"/>
</dbReference>
<dbReference type="GO" id="GO:0006508">
    <property type="term" value="P:proteolysis"/>
    <property type="evidence" value="ECO:0007669"/>
    <property type="project" value="TreeGrafter"/>
</dbReference>
<dbReference type="PANTHER" id="PTHR43226:SF4">
    <property type="entry name" value="XAA-PRO AMINOPEPTIDASE 3"/>
    <property type="match status" value="1"/>
</dbReference>
<evidence type="ECO:0000256" key="5">
    <source>
        <dbReference type="ARBA" id="ARBA00022723"/>
    </source>
</evidence>
<name>A0A0M4MCV5_9ACTN</name>
<dbReference type="PATRIC" id="fig|1562462.4.peg.1444"/>
<dbReference type="InterPro" id="IPR052433">
    <property type="entry name" value="X-Pro_dipept-like"/>
</dbReference>
<organism evidence="10 11">
    <name type="scientific">Lawsonella clevelandensis</name>
    <dbReference type="NCBI Taxonomy" id="1528099"/>
    <lineage>
        <taxon>Bacteria</taxon>
        <taxon>Bacillati</taxon>
        <taxon>Actinomycetota</taxon>
        <taxon>Actinomycetes</taxon>
        <taxon>Mycobacteriales</taxon>
        <taxon>Lawsonellaceae</taxon>
        <taxon>Lawsonella</taxon>
    </lineage>
</organism>
<dbReference type="Pfam" id="PF05195">
    <property type="entry name" value="AMP_N"/>
    <property type="match status" value="1"/>
</dbReference>
<dbReference type="InterPro" id="IPR000994">
    <property type="entry name" value="Pept_M24"/>
</dbReference>
<dbReference type="EMBL" id="CP012390">
    <property type="protein sequence ID" value="ALE19337.1"/>
    <property type="molecule type" value="Genomic_DNA"/>
</dbReference>
<feature type="region of interest" description="Disordered" evidence="8">
    <location>
        <begin position="1"/>
        <end position="31"/>
    </location>
</feature>
<dbReference type="GO" id="GO:0030145">
    <property type="term" value="F:manganese ion binding"/>
    <property type="evidence" value="ECO:0007669"/>
    <property type="project" value="InterPro"/>
</dbReference>
<keyword evidence="6" id="KW-0378">Hydrolase</keyword>
<proteinExistence type="inferred from homology"/>
<dbReference type="OrthoDB" id="9806388at2"/>
<evidence type="ECO:0000256" key="3">
    <source>
        <dbReference type="ARBA" id="ARBA00008766"/>
    </source>
</evidence>
<dbReference type="AlphaFoldDB" id="A0A0M4MCV5"/>
<evidence type="ECO:0000256" key="2">
    <source>
        <dbReference type="ARBA" id="ARBA00001936"/>
    </source>
</evidence>
<evidence type="ECO:0000313" key="11">
    <source>
        <dbReference type="Proteomes" id="UP000068137"/>
    </source>
</evidence>
<dbReference type="CDD" id="cd01087">
    <property type="entry name" value="Prolidase"/>
    <property type="match status" value="1"/>
</dbReference>
<evidence type="ECO:0000313" key="10">
    <source>
        <dbReference type="EMBL" id="ALE19337.1"/>
    </source>
</evidence>
<gene>
    <name evidence="10" type="ORF">AL705_07060</name>
</gene>
<dbReference type="RefSeq" id="WP_053962406.1">
    <property type="nucleotide sequence ID" value="NZ_CP012390.1"/>
</dbReference>
<accession>A0A0M4MCV5</accession>
<dbReference type="GO" id="GO:0005829">
    <property type="term" value="C:cytosol"/>
    <property type="evidence" value="ECO:0007669"/>
    <property type="project" value="TreeGrafter"/>
</dbReference>
<dbReference type="InterPro" id="IPR007865">
    <property type="entry name" value="Aminopep_P_N"/>
</dbReference>
<dbReference type="InterPro" id="IPR036005">
    <property type="entry name" value="Creatinase/aminopeptidase-like"/>
</dbReference>
<comment type="catalytic activity">
    <reaction evidence="1">
        <text>Release of any N-terminal amino acid, including proline, that is linked to proline, even from a dipeptide or tripeptide.</text>
        <dbReference type="EC" id="3.4.11.9"/>
    </reaction>
</comment>
<dbReference type="Gene3D" id="3.90.230.10">
    <property type="entry name" value="Creatinase/methionine aminopeptidase superfamily"/>
    <property type="match status" value="1"/>
</dbReference>
<feature type="domain" description="Aminopeptidase P N-terminal" evidence="9">
    <location>
        <begin position="55"/>
        <end position="200"/>
    </location>
</feature>
<dbReference type="SUPFAM" id="SSF55920">
    <property type="entry name" value="Creatinase/aminopeptidase"/>
    <property type="match status" value="1"/>
</dbReference>
<dbReference type="PANTHER" id="PTHR43226">
    <property type="entry name" value="XAA-PRO AMINOPEPTIDASE 3"/>
    <property type="match status" value="1"/>
</dbReference>
<dbReference type="SUPFAM" id="SSF53092">
    <property type="entry name" value="Creatinase/prolidase N-terminal domain"/>
    <property type="match status" value="1"/>
</dbReference>
<dbReference type="STRING" id="1528099.AL705_07060"/>
<comment type="similarity">
    <text evidence="3">Belongs to the peptidase M24B family.</text>
</comment>
<evidence type="ECO:0000256" key="8">
    <source>
        <dbReference type="SAM" id="MobiDB-lite"/>
    </source>
</evidence>
<keyword evidence="5" id="KW-0479">Metal-binding</keyword>
<dbReference type="EC" id="3.4.11.9" evidence="4"/>
<evidence type="ECO:0000256" key="4">
    <source>
        <dbReference type="ARBA" id="ARBA00012574"/>
    </source>
</evidence>
<dbReference type="Gene3D" id="3.40.350.10">
    <property type="entry name" value="Creatinase/prolidase N-terminal domain"/>
    <property type="match status" value="1"/>
</dbReference>
<evidence type="ECO:0000256" key="7">
    <source>
        <dbReference type="ARBA" id="ARBA00023211"/>
    </source>
</evidence>
<comment type="cofactor">
    <cofactor evidence="2">
        <name>Mn(2+)</name>
        <dbReference type="ChEBI" id="CHEBI:29035"/>
    </cofactor>
</comment>
<reference evidence="10 11" key="1">
    <citation type="journal article" date="2015" name="Genome Announc.">
        <title>Complete Genome Sequences for Two Strains of a Novel Fastidious, Partially Acid-Fast, Gram-Positive Corynebacterineae Bacterium, Derived from Human Clinical Samples.</title>
        <authorList>
            <person name="Nicholson A.C."/>
            <person name="Bell M."/>
            <person name="Humrighouse B.W."/>
            <person name="McQuiston J.R."/>
        </authorList>
    </citation>
    <scope>NUCLEOTIDE SEQUENCE [LARGE SCALE GENOMIC DNA]</scope>
    <source>
        <strain evidence="10 11">X1698</strain>
    </source>
</reference>
<keyword evidence="7" id="KW-0464">Manganese</keyword>
<dbReference type="InterPro" id="IPR029149">
    <property type="entry name" value="Creatin/AminoP/Spt16_N"/>
</dbReference>
<protein>
    <recommendedName>
        <fullName evidence="4">Xaa-Pro aminopeptidase</fullName>
        <ecNumber evidence="4">3.4.11.9</ecNumber>
    </recommendedName>
</protein>
<dbReference type="GO" id="GO:0070006">
    <property type="term" value="F:metalloaminopeptidase activity"/>
    <property type="evidence" value="ECO:0007669"/>
    <property type="project" value="InterPro"/>
</dbReference>
<keyword evidence="10" id="KW-0645">Protease</keyword>
<evidence type="ECO:0000256" key="6">
    <source>
        <dbReference type="ARBA" id="ARBA00022801"/>
    </source>
</evidence>
<dbReference type="KEGG" id="cbq:AL705_07060"/>
<dbReference type="Pfam" id="PF00557">
    <property type="entry name" value="Peptidase_M24"/>
    <property type="match status" value="1"/>
</dbReference>
<sequence length="508" mass="55789">MTQQDLTLEALRSPQPLGERAANRSRSPKSSTFAEFMGNNWVQPAASGDTGSVSTVAEFLPARHAAVERHYPDTVLVIPAGSYKTRSADEDYLFRPHSAFVWATGLGKEYEPDSAVVFYPQAEGHKAVLYFQPPASRSTDQFYADSRYGEFWVGARPTIAQMEAWTGLTVRPLTSLEEDLRGSADRTSVRVVRGEDATIDALIAQVVGDECWESTADEDKTFEVLLGTVRMWKDQWEVEQLQQAVNLTAECFESVIAAIPQAVGHPRGERVAEVAFSSAARLGGHGTGFDTIAAAGVHSTTLHYMENSGPVAEGDLLLIDAGAELDSLYTGDITRTFPVSGTFSPMQRKVYEAVLGANEAAFRQAQQPGCKYGQVHDAAIRFLAETLAEWGVLPCSVEEAVSPEGQQVRRWMPHGTGHHLGVDTHDCSVTPREFYVDSPLEPGMVFTIEPGLYFRVDDELVPPELRGIGIRIEDDIVVEPDGSVRRLSAAIPRSVDEVEAWMREVWAR</sequence>
<dbReference type="SMART" id="SM01011">
    <property type="entry name" value="AMP_N"/>
    <property type="match status" value="1"/>
</dbReference>